<dbReference type="InterPro" id="IPR005135">
    <property type="entry name" value="Endo/exonuclease/phosphatase"/>
</dbReference>
<dbReference type="CDD" id="cd09087">
    <property type="entry name" value="Ape1-like_AP-endo"/>
    <property type="match status" value="1"/>
</dbReference>
<dbReference type="GO" id="GO:0008311">
    <property type="term" value="F:double-stranded DNA 3'-5' DNA exonuclease activity"/>
    <property type="evidence" value="ECO:0007669"/>
    <property type="project" value="TreeGrafter"/>
</dbReference>
<dbReference type="InterPro" id="IPR036691">
    <property type="entry name" value="Endo/exonu/phosph_ase_sf"/>
</dbReference>
<feature type="site" description="Transition state stabilizer" evidence="7">
    <location>
        <position position="153"/>
    </location>
</feature>
<evidence type="ECO:0000256" key="6">
    <source>
        <dbReference type="PIRSR" id="PIRSR604808-2"/>
    </source>
</evidence>
<dbReference type="InterPro" id="IPR004808">
    <property type="entry name" value="AP_endonuc_1"/>
</dbReference>
<dbReference type="GO" id="GO:0008081">
    <property type="term" value="F:phosphoric diester hydrolase activity"/>
    <property type="evidence" value="ECO:0007669"/>
    <property type="project" value="TreeGrafter"/>
</dbReference>
<sequence>MKIYSWNVNGWRAIWKKDFCVFLRREKPDILCLQEIKISRKDIDLNDFSLAGYVPFWNPAERPGYSGTAFLMEKNLAGRIKNYLPGMDDDRFDREGRVQALEMEDFFLVNAYFPNANQELSRLPYKMEFNQCLLNYLKKIEKKKPVIIGGDFNVAHQEIDLARPKDNEGSAGFTQEEREWMSQFLQVGFVDTYRYFFPKKMVYSWWSYRARAREKNIGWRIDYFCVSAKIISQVKQAAILGQISGSDHCPIFLSTVLS</sequence>
<dbReference type="GO" id="GO:0003906">
    <property type="term" value="F:DNA-(apurinic or apyrimidinic site) endonuclease activity"/>
    <property type="evidence" value="ECO:0007669"/>
    <property type="project" value="TreeGrafter"/>
</dbReference>
<reference evidence="9 10" key="1">
    <citation type="submission" date="2017-09" db="EMBL/GenBank/DDBJ databases">
        <title>Depth-based differentiation of microbial function through sediment-hosted aquifers and enrichment of novel symbionts in the deep terrestrial subsurface.</title>
        <authorList>
            <person name="Probst A.J."/>
            <person name="Ladd B."/>
            <person name="Jarett J.K."/>
            <person name="Geller-Mcgrath D.E."/>
            <person name="Sieber C.M."/>
            <person name="Emerson J.B."/>
            <person name="Anantharaman K."/>
            <person name="Thomas B.C."/>
            <person name="Malmstrom R."/>
            <person name="Stieglmeier M."/>
            <person name="Klingl A."/>
            <person name="Woyke T."/>
            <person name="Ryan C.M."/>
            <person name="Banfield J.F."/>
        </authorList>
    </citation>
    <scope>NUCLEOTIDE SEQUENCE [LARGE SCALE GENOMIC DNA]</scope>
    <source>
        <strain evidence="9">CG23_combo_of_CG06-09_8_20_14_all_49_15</strain>
    </source>
</reference>
<dbReference type="PANTHER" id="PTHR22748:SF6">
    <property type="entry name" value="DNA-(APURINIC OR APYRIMIDINIC SITE) ENDONUCLEASE"/>
    <property type="match status" value="1"/>
</dbReference>
<comment type="similarity">
    <text evidence="1">Belongs to the DNA repair enzymes AP/ExoA family.</text>
</comment>
<dbReference type="EMBL" id="PCSD01000102">
    <property type="protein sequence ID" value="PIP33440.1"/>
    <property type="molecule type" value="Genomic_DNA"/>
</dbReference>
<comment type="cofactor">
    <cofactor evidence="6">
        <name>Mg(2+)</name>
        <dbReference type="ChEBI" id="CHEBI:18420"/>
    </cofactor>
    <cofactor evidence="6">
        <name>Mn(2+)</name>
        <dbReference type="ChEBI" id="CHEBI:29035"/>
    </cofactor>
    <text evidence="6">Probably binds two magnesium or manganese ions per subunit.</text>
</comment>
<evidence type="ECO:0000256" key="3">
    <source>
        <dbReference type="ARBA" id="ARBA00022801"/>
    </source>
</evidence>
<dbReference type="Pfam" id="PF03372">
    <property type="entry name" value="Exo_endo_phos"/>
    <property type="match status" value="1"/>
</dbReference>
<dbReference type="Gene3D" id="3.60.10.10">
    <property type="entry name" value="Endonuclease/exonuclease/phosphatase"/>
    <property type="match status" value="1"/>
</dbReference>
<dbReference type="GO" id="GO:0003677">
    <property type="term" value="F:DNA binding"/>
    <property type="evidence" value="ECO:0007669"/>
    <property type="project" value="InterPro"/>
</dbReference>
<dbReference type="InterPro" id="IPR020847">
    <property type="entry name" value="AP_endonuclease_F1_BS"/>
</dbReference>
<comment type="caution">
    <text evidence="9">The sequence shown here is derived from an EMBL/GenBank/DDBJ whole genome shotgun (WGS) entry which is preliminary data.</text>
</comment>
<dbReference type="NCBIfam" id="TIGR00195">
    <property type="entry name" value="exoDNase_III"/>
    <property type="match status" value="1"/>
</dbReference>
<feature type="domain" description="Endonuclease/exonuclease/phosphatase" evidence="8">
    <location>
        <begin position="5"/>
        <end position="248"/>
    </location>
</feature>
<dbReference type="PROSITE" id="PS51435">
    <property type="entry name" value="AP_NUCLEASE_F1_4"/>
    <property type="match status" value="1"/>
</dbReference>
<dbReference type="GO" id="GO:0046872">
    <property type="term" value="F:metal ion binding"/>
    <property type="evidence" value="ECO:0007669"/>
    <property type="project" value="UniProtKB-KW"/>
</dbReference>
<feature type="binding site" evidence="6">
    <location>
        <position position="35"/>
    </location>
    <ligand>
        <name>Mg(2+)</name>
        <dbReference type="ChEBI" id="CHEBI:18420"/>
        <label>1</label>
    </ligand>
</feature>
<keyword evidence="6" id="KW-0464">Manganese</keyword>
<feature type="binding site" evidence="6">
    <location>
        <position position="151"/>
    </location>
    <ligand>
        <name>Mg(2+)</name>
        <dbReference type="ChEBI" id="CHEBI:18420"/>
        <label>1</label>
    </ligand>
</feature>
<protein>
    <submittedName>
        <fullName evidence="9">Exodeoxyribonuclease III</fullName>
    </submittedName>
</protein>
<evidence type="ECO:0000256" key="7">
    <source>
        <dbReference type="PIRSR" id="PIRSR604808-3"/>
    </source>
</evidence>
<feature type="binding site" evidence="6">
    <location>
        <position position="248"/>
    </location>
    <ligand>
        <name>Mg(2+)</name>
        <dbReference type="ChEBI" id="CHEBI:18420"/>
        <label>1</label>
    </ligand>
</feature>
<feature type="active site" description="Proton donor/acceptor" evidence="5">
    <location>
        <position position="151"/>
    </location>
</feature>
<name>A0A2G9ZLH1_9BACT</name>
<keyword evidence="2 6" id="KW-0479">Metal-binding</keyword>
<evidence type="ECO:0000259" key="8">
    <source>
        <dbReference type="Pfam" id="PF03372"/>
    </source>
</evidence>
<accession>A0A2G9ZLH1</accession>
<evidence type="ECO:0000256" key="1">
    <source>
        <dbReference type="ARBA" id="ARBA00007092"/>
    </source>
</evidence>
<feature type="active site" evidence="5">
    <location>
        <position position="112"/>
    </location>
</feature>
<dbReference type="PROSITE" id="PS00726">
    <property type="entry name" value="AP_NUCLEASE_F1_1"/>
    <property type="match status" value="1"/>
</dbReference>
<evidence type="ECO:0000256" key="4">
    <source>
        <dbReference type="ARBA" id="ARBA00022842"/>
    </source>
</evidence>
<proteinExistence type="inferred from homology"/>
<dbReference type="SUPFAM" id="SSF56219">
    <property type="entry name" value="DNase I-like"/>
    <property type="match status" value="1"/>
</dbReference>
<organism evidence="9 10">
    <name type="scientific">Candidatus Falkowbacteria bacterium CG23_combo_of_CG06-09_8_20_14_all_49_15</name>
    <dbReference type="NCBI Taxonomy" id="1974572"/>
    <lineage>
        <taxon>Bacteria</taxon>
        <taxon>Candidatus Falkowiibacteriota</taxon>
    </lineage>
</organism>
<keyword evidence="4 6" id="KW-0460">Magnesium</keyword>
<dbReference type="Proteomes" id="UP000230729">
    <property type="component" value="Unassembled WGS sequence"/>
</dbReference>
<keyword evidence="3" id="KW-0378">Hydrolase</keyword>
<evidence type="ECO:0000256" key="2">
    <source>
        <dbReference type="ARBA" id="ARBA00022723"/>
    </source>
</evidence>
<dbReference type="PANTHER" id="PTHR22748">
    <property type="entry name" value="AP ENDONUCLEASE"/>
    <property type="match status" value="1"/>
</dbReference>
<dbReference type="AlphaFoldDB" id="A0A2G9ZLH1"/>
<evidence type="ECO:0000313" key="10">
    <source>
        <dbReference type="Proteomes" id="UP000230729"/>
    </source>
</evidence>
<evidence type="ECO:0000313" key="9">
    <source>
        <dbReference type="EMBL" id="PIP33440.1"/>
    </source>
</evidence>
<feature type="binding site" evidence="6">
    <location>
        <position position="153"/>
    </location>
    <ligand>
        <name>Mg(2+)</name>
        <dbReference type="ChEBI" id="CHEBI:18420"/>
        <label>1</label>
    </ligand>
</feature>
<feature type="binding site" evidence="6">
    <location>
        <position position="7"/>
    </location>
    <ligand>
        <name>Mg(2+)</name>
        <dbReference type="ChEBI" id="CHEBI:18420"/>
        <label>1</label>
    </ligand>
</feature>
<feature type="binding site" evidence="6">
    <location>
        <position position="247"/>
    </location>
    <ligand>
        <name>Mg(2+)</name>
        <dbReference type="ChEBI" id="CHEBI:18420"/>
        <label>1</label>
    </ligand>
</feature>
<dbReference type="GO" id="GO:0006284">
    <property type="term" value="P:base-excision repair"/>
    <property type="evidence" value="ECO:0007669"/>
    <property type="project" value="TreeGrafter"/>
</dbReference>
<dbReference type="NCBIfam" id="TIGR00633">
    <property type="entry name" value="xth"/>
    <property type="match status" value="1"/>
</dbReference>
<gene>
    <name evidence="9" type="primary">xth</name>
    <name evidence="9" type="ORF">COX22_04380</name>
</gene>
<feature type="site" description="Important for catalytic activity" evidence="7">
    <location>
        <position position="222"/>
    </location>
</feature>
<feature type="site" description="Interaction with DNA substrate" evidence="7">
    <location>
        <position position="248"/>
    </location>
</feature>
<feature type="active site" description="Proton acceptor" evidence="5">
    <location>
        <position position="248"/>
    </location>
</feature>
<evidence type="ECO:0000256" key="5">
    <source>
        <dbReference type="PIRSR" id="PIRSR604808-1"/>
    </source>
</evidence>